<accession>A0A0A8ZRZ2</accession>
<sequence length="61" mass="7081">MVTTAAMGRRGRPLTLERYHRFFLDPWGTRITHPLHAWFHQDPPWQKGNLAASRTNQLSGP</sequence>
<dbReference type="AlphaFoldDB" id="A0A0A8ZRZ2"/>
<reference evidence="1" key="1">
    <citation type="submission" date="2014-09" db="EMBL/GenBank/DDBJ databases">
        <authorList>
            <person name="Magalhaes I.L.F."/>
            <person name="Oliveira U."/>
            <person name="Santos F.R."/>
            <person name="Vidigal T.H.D.A."/>
            <person name="Brescovit A.D."/>
            <person name="Santos A.J."/>
        </authorList>
    </citation>
    <scope>NUCLEOTIDE SEQUENCE</scope>
    <source>
        <tissue evidence="1">Shoot tissue taken approximately 20 cm above the soil surface</tissue>
    </source>
</reference>
<name>A0A0A8ZRZ2_ARUDO</name>
<dbReference type="EMBL" id="GBRH01255736">
    <property type="protein sequence ID" value="JAD42159.1"/>
    <property type="molecule type" value="Transcribed_RNA"/>
</dbReference>
<reference evidence="1" key="2">
    <citation type="journal article" date="2015" name="Data Brief">
        <title>Shoot transcriptome of the giant reed, Arundo donax.</title>
        <authorList>
            <person name="Barrero R.A."/>
            <person name="Guerrero F.D."/>
            <person name="Moolhuijzen P."/>
            <person name="Goolsby J.A."/>
            <person name="Tidwell J."/>
            <person name="Bellgard S.E."/>
            <person name="Bellgard M.I."/>
        </authorList>
    </citation>
    <scope>NUCLEOTIDE SEQUENCE</scope>
    <source>
        <tissue evidence="1">Shoot tissue taken approximately 20 cm above the soil surface</tissue>
    </source>
</reference>
<proteinExistence type="predicted"/>
<organism evidence="1">
    <name type="scientific">Arundo donax</name>
    <name type="common">Giant reed</name>
    <name type="synonym">Donax arundinaceus</name>
    <dbReference type="NCBI Taxonomy" id="35708"/>
    <lineage>
        <taxon>Eukaryota</taxon>
        <taxon>Viridiplantae</taxon>
        <taxon>Streptophyta</taxon>
        <taxon>Embryophyta</taxon>
        <taxon>Tracheophyta</taxon>
        <taxon>Spermatophyta</taxon>
        <taxon>Magnoliopsida</taxon>
        <taxon>Liliopsida</taxon>
        <taxon>Poales</taxon>
        <taxon>Poaceae</taxon>
        <taxon>PACMAD clade</taxon>
        <taxon>Arundinoideae</taxon>
        <taxon>Arundineae</taxon>
        <taxon>Arundo</taxon>
    </lineage>
</organism>
<evidence type="ECO:0000313" key="1">
    <source>
        <dbReference type="EMBL" id="JAD42159.1"/>
    </source>
</evidence>
<protein>
    <submittedName>
        <fullName evidence="1">Uncharacterized protein</fullName>
    </submittedName>
</protein>